<feature type="chain" id="PRO_5038447957" description="DUF4352 domain-containing protein" evidence="2">
    <location>
        <begin position="23"/>
        <end position="228"/>
    </location>
</feature>
<evidence type="ECO:0008006" key="5">
    <source>
        <dbReference type="Google" id="ProtNLM"/>
    </source>
</evidence>
<reference evidence="4" key="1">
    <citation type="submission" date="2019-02" db="EMBL/GenBank/DDBJ databases">
        <title>Glaciihabitans arcticus sp. nov., a psychrotolerant bacterium isolated from polar soil.</title>
        <authorList>
            <person name="Dahal R.H."/>
        </authorList>
    </citation>
    <scope>NUCLEOTIDE SEQUENCE [LARGE SCALE GENOMIC DNA]</scope>
    <source>
        <strain evidence="4">RP-3-7</strain>
    </source>
</reference>
<dbReference type="Proteomes" id="UP000294194">
    <property type="component" value="Unassembled WGS sequence"/>
</dbReference>
<gene>
    <name evidence="3" type="ORF">EYE40_05775</name>
</gene>
<organism evidence="3 4">
    <name type="scientific">Glaciihabitans arcticus</name>
    <dbReference type="NCBI Taxonomy" id="2668039"/>
    <lineage>
        <taxon>Bacteria</taxon>
        <taxon>Bacillati</taxon>
        <taxon>Actinomycetota</taxon>
        <taxon>Actinomycetes</taxon>
        <taxon>Micrococcales</taxon>
        <taxon>Microbacteriaceae</taxon>
        <taxon>Glaciihabitans</taxon>
    </lineage>
</organism>
<dbReference type="AlphaFoldDB" id="A0A4Q9GQ32"/>
<feature type="compositionally biased region" description="Acidic residues" evidence="1">
    <location>
        <begin position="38"/>
        <end position="47"/>
    </location>
</feature>
<accession>A0A4Q9GQ32</accession>
<protein>
    <recommendedName>
        <fullName evidence="5">DUF4352 domain-containing protein</fullName>
    </recommendedName>
</protein>
<feature type="region of interest" description="Disordered" evidence="1">
    <location>
        <begin position="26"/>
        <end position="50"/>
    </location>
</feature>
<name>A0A4Q9GQ32_9MICO</name>
<sequence length="228" mass="24181">MMISRIAAPLVLAALLATGLVACSPAADPKPNTSAEAPAEEEEEEAPEANGDFTAAEWAKPVTNPGELLTTVKGTNFQVDIYQVGTEEASKTGQFVNPDDNKPIIAVGAEIVYVNYVVTNTSDAEIPLTYSIVDVSARYADWPYLQGMDSVVDSAAFEAMKVNSSAIAPNKGEAPFPFAPGTSFSYGQNFLYQAGSPITFTVALIPSLDNGDLDHDAKQEIKADTKIK</sequence>
<dbReference type="PROSITE" id="PS51257">
    <property type="entry name" value="PROKAR_LIPOPROTEIN"/>
    <property type="match status" value="1"/>
</dbReference>
<keyword evidence="4" id="KW-1185">Reference proteome</keyword>
<proteinExistence type="predicted"/>
<dbReference type="EMBL" id="SISG01000001">
    <property type="protein sequence ID" value="TBN56946.1"/>
    <property type="molecule type" value="Genomic_DNA"/>
</dbReference>
<feature type="signal peptide" evidence="2">
    <location>
        <begin position="1"/>
        <end position="22"/>
    </location>
</feature>
<evidence type="ECO:0000313" key="4">
    <source>
        <dbReference type="Proteomes" id="UP000294194"/>
    </source>
</evidence>
<keyword evidence="2" id="KW-0732">Signal</keyword>
<evidence type="ECO:0000313" key="3">
    <source>
        <dbReference type="EMBL" id="TBN56946.1"/>
    </source>
</evidence>
<evidence type="ECO:0000256" key="1">
    <source>
        <dbReference type="SAM" id="MobiDB-lite"/>
    </source>
</evidence>
<comment type="caution">
    <text evidence="3">The sequence shown here is derived from an EMBL/GenBank/DDBJ whole genome shotgun (WGS) entry which is preliminary data.</text>
</comment>
<evidence type="ECO:0000256" key="2">
    <source>
        <dbReference type="SAM" id="SignalP"/>
    </source>
</evidence>